<keyword evidence="4" id="KW-1185">Reference proteome</keyword>
<keyword evidence="2" id="KW-0472">Membrane</keyword>
<feature type="region of interest" description="Disordered" evidence="1">
    <location>
        <begin position="143"/>
        <end position="163"/>
    </location>
</feature>
<proteinExistence type="predicted"/>
<feature type="transmembrane region" description="Helical" evidence="2">
    <location>
        <begin position="170"/>
        <end position="192"/>
    </location>
</feature>
<feature type="compositionally biased region" description="Basic and acidic residues" evidence="1">
    <location>
        <begin position="267"/>
        <end position="279"/>
    </location>
</feature>
<organism evidence="3 4">
    <name type="scientific">Letharia columbiana</name>
    <dbReference type="NCBI Taxonomy" id="112416"/>
    <lineage>
        <taxon>Eukaryota</taxon>
        <taxon>Fungi</taxon>
        <taxon>Dikarya</taxon>
        <taxon>Ascomycota</taxon>
        <taxon>Pezizomycotina</taxon>
        <taxon>Lecanoromycetes</taxon>
        <taxon>OSLEUM clade</taxon>
        <taxon>Lecanoromycetidae</taxon>
        <taxon>Lecanorales</taxon>
        <taxon>Lecanorineae</taxon>
        <taxon>Parmeliaceae</taxon>
        <taxon>Letharia</taxon>
    </lineage>
</organism>
<dbReference type="GeneID" id="59293835"/>
<gene>
    <name evidence="3" type="ORF">HO173_012199</name>
</gene>
<evidence type="ECO:0000313" key="3">
    <source>
        <dbReference type="EMBL" id="KAF6227560.1"/>
    </source>
</evidence>
<evidence type="ECO:0000256" key="1">
    <source>
        <dbReference type="SAM" id="MobiDB-lite"/>
    </source>
</evidence>
<dbReference type="OrthoDB" id="5429226at2759"/>
<dbReference type="RefSeq" id="XP_037159051.1">
    <property type="nucleotide sequence ID" value="XM_037314071.1"/>
</dbReference>
<protein>
    <submittedName>
        <fullName evidence="3">Uncharacterized protein</fullName>
    </submittedName>
</protein>
<accession>A0A8H6CQ57</accession>
<sequence>MNSTSWDYGNPAIGTPYLNAYLAITAYSITTSSSISGNCVEHAISPTPLITVYIANITSSLDFFRFLPTSSLAGLTGVAGDAVFSSLEQDGYSSFLDDAYSDILATEGLEGCTASIPPSQRIPTFVGARAAVSTTVASPATPAEGSAAVHSAENLTGSSTPGSRGHPTQIIILSVVLPTVGIMILLFCFIIIRRYRNKRSQAADAMHPEKSSDAQLYVDQKAELEDEERRRHELEAERTRHELNGEDTVFEMPDNGDSRMHSASSHRPHELRGAEHSQELEVPSNV</sequence>
<feature type="compositionally biased region" description="Basic and acidic residues" evidence="1">
    <location>
        <begin position="224"/>
        <end position="244"/>
    </location>
</feature>
<name>A0A8H6CQ57_9LECA</name>
<comment type="caution">
    <text evidence="3">The sequence shown here is derived from an EMBL/GenBank/DDBJ whole genome shotgun (WGS) entry which is preliminary data.</text>
</comment>
<feature type="compositionally biased region" description="Polar residues" evidence="1">
    <location>
        <begin position="153"/>
        <end position="162"/>
    </location>
</feature>
<dbReference type="EMBL" id="JACCJC010000085">
    <property type="protein sequence ID" value="KAF6227560.1"/>
    <property type="molecule type" value="Genomic_DNA"/>
</dbReference>
<evidence type="ECO:0000313" key="4">
    <source>
        <dbReference type="Proteomes" id="UP000578531"/>
    </source>
</evidence>
<keyword evidence="2" id="KW-0812">Transmembrane</keyword>
<feature type="region of interest" description="Disordered" evidence="1">
    <location>
        <begin position="224"/>
        <end position="286"/>
    </location>
</feature>
<reference evidence="3 4" key="1">
    <citation type="journal article" date="2020" name="Genomics">
        <title>Complete, high-quality genomes from long-read metagenomic sequencing of two wolf lichen thalli reveals enigmatic genome architecture.</title>
        <authorList>
            <person name="McKenzie S.K."/>
            <person name="Walston R.F."/>
            <person name="Allen J.L."/>
        </authorList>
    </citation>
    <scope>NUCLEOTIDE SEQUENCE [LARGE SCALE GENOMIC DNA]</scope>
    <source>
        <strain evidence="3">WasteWater2</strain>
    </source>
</reference>
<dbReference type="Proteomes" id="UP000578531">
    <property type="component" value="Unassembled WGS sequence"/>
</dbReference>
<keyword evidence="2" id="KW-1133">Transmembrane helix</keyword>
<dbReference type="AlphaFoldDB" id="A0A8H6CQ57"/>
<evidence type="ECO:0000256" key="2">
    <source>
        <dbReference type="SAM" id="Phobius"/>
    </source>
</evidence>